<dbReference type="AlphaFoldDB" id="A0AAW0RDD4"/>
<evidence type="ECO:0000313" key="2">
    <source>
        <dbReference type="Proteomes" id="UP001392437"/>
    </source>
</evidence>
<sequence length="132" mass="14551">MVGYVLSQFPYLDRSGISGYSFMNPIDGIEHKPKTDVWVGNFVLQDTDDVAKALAIWEPVLEHIRNAWPEAVIATPKATTAFKSHLDYFRVAHDKGYSGLNLYAGSRLLDATSLTADPSALGQAFKVDCICQ</sequence>
<protein>
    <submittedName>
        <fullName evidence="1">FAD binding domain-containing protein</fullName>
    </submittedName>
</protein>
<dbReference type="EMBL" id="JAQQWP010000001">
    <property type="protein sequence ID" value="KAK8132756.1"/>
    <property type="molecule type" value="Genomic_DNA"/>
</dbReference>
<name>A0AAW0RDD4_9PEZI</name>
<dbReference type="Proteomes" id="UP001392437">
    <property type="component" value="Unassembled WGS sequence"/>
</dbReference>
<gene>
    <name evidence="1" type="ORF">PG999_000929</name>
</gene>
<comment type="caution">
    <text evidence="1">The sequence shown here is derived from an EMBL/GenBank/DDBJ whole genome shotgun (WGS) entry which is preliminary data.</text>
</comment>
<keyword evidence="2" id="KW-1185">Reference proteome</keyword>
<reference evidence="1 2" key="1">
    <citation type="submission" date="2023-01" db="EMBL/GenBank/DDBJ databases">
        <title>Analysis of 21 Apiospora genomes using comparative genomics revels a genus with tremendous synthesis potential of carbohydrate active enzymes and secondary metabolites.</title>
        <authorList>
            <person name="Sorensen T."/>
        </authorList>
    </citation>
    <scope>NUCLEOTIDE SEQUENCE [LARGE SCALE GENOMIC DNA]</scope>
    <source>
        <strain evidence="1 2">CBS 117206</strain>
    </source>
</reference>
<accession>A0AAW0RDD4</accession>
<organism evidence="1 2">
    <name type="scientific">Apiospora kogelbergensis</name>
    <dbReference type="NCBI Taxonomy" id="1337665"/>
    <lineage>
        <taxon>Eukaryota</taxon>
        <taxon>Fungi</taxon>
        <taxon>Dikarya</taxon>
        <taxon>Ascomycota</taxon>
        <taxon>Pezizomycotina</taxon>
        <taxon>Sordariomycetes</taxon>
        <taxon>Xylariomycetidae</taxon>
        <taxon>Amphisphaeriales</taxon>
        <taxon>Apiosporaceae</taxon>
        <taxon>Apiospora</taxon>
    </lineage>
</organism>
<proteinExistence type="predicted"/>
<evidence type="ECO:0000313" key="1">
    <source>
        <dbReference type="EMBL" id="KAK8132756.1"/>
    </source>
</evidence>